<dbReference type="Pfam" id="PF00563">
    <property type="entry name" value="EAL"/>
    <property type="match status" value="1"/>
</dbReference>
<dbReference type="InterPro" id="IPR043128">
    <property type="entry name" value="Rev_trsase/Diguanyl_cyclase"/>
</dbReference>
<keyword evidence="5" id="KW-1185">Reference proteome</keyword>
<dbReference type="CDD" id="cd01948">
    <property type="entry name" value="EAL"/>
    <property type="match status" value="1"/>
</dbReference>
<proteinExistence type="predicted"/>
<dbReference type="SUPFAM" id="SSF55073">
    <property type="entry name" value="Nucleotide cyclase"/>
    <property type="match status" value="1"/>
</dbReference>
<keyword evidence="1" id="KW-0812">Transmembrane</keyword>
<dbReference type="InterPro" id="IPR000160">
    <property type="entry name" value="GGDEF_dom"/>
</dbReference>
<dbReference type="GO" id="GO:0071111">
    <property type="term" value="F:cyclic-guanylate-specific phosphodiesterase activity"/>
    <property type="evidence" value="ECO:0007669"/>
    <property type="project" value="InterPro"/>
</dbReference>
<name>A0AAP2WAE1_9FIRM</name>
<sequence>MKKQKKGPVSPHLSSRILLCAFTVLVIALSVIAVQNSARLQTAVSQKTRAYVTDVAFQVQNNIDFRLSRLTYDLEMVGDSLLKISGAAKPDVLKAFLDEKTQSLGFNSLIVTGLDGTTCSTGEIPENLSELPGIKASLKGENGVSILGRQSILYSIPLIKDGQVAGVLAGIRNKENMQKLIRTQCFSGLSLTCILDREGKVIISPTDLEPFLALDDIFVKQDDRDVLNSIEQMQEDMRNGQNGLLSFTAADGTDSIMAYNALGSYDWVLLTLIPANLISYETDQYIAKTYIITACIILLFAALLAAMFFFYRKHRRQLEHLAFTDRVTGGINNLRFQLMCRGLFQNAPVNAYTIVSLNVKNFKLINESFGVRRGDDTLRYIMHTLERNLGPEELAARGEADNFFLCLKENKPASIQKRLSSLLGQLNEFNQSLELPYHLVMLQGAYIVENPSVEVTVMQDRAKTACKNRLDADDDTCIFYDASFTARLQKEQELNALFLPSLENEDFKVFLQPKVRLADERVTGAEALVRWDHPLKGMIYPSDFIPLFEKNGSICQLDSYIFTKVCSVLERWIKEGREIFPISVNLSRQNFKKPGILEDLAGIAGQYHIPTGLIELELTESVFFEDQDIENIKDQIKEMHRLGFLCSLDDFGSGFSSLGLLKEFDVDTIKLDRRFFLDISQKKAKDVVSCLLELSRKLKVHTVAEGIETPEQLDFLRSINCELVQGYIFSRPLPVPDFEAWADAK</sequence>
<evidence type="ECO:0000313" key="4">
    <source>
        <dbReference type="EMBL" id="MCD2493044.1"/>
    </source>
</evidence>
<protein>
    <submittedName>
        <fullName evidence="4">EAL domain-containing protein</fullName>
    </submittedName>
</protein>
<evidence type="ECO:0000313" key="5">
    <source>
        <dbReference type="Proteomes" id="UP001299265"/>
    </source>
</evidence>
<dbReference type="SUPFAM" id="SSF141868">
    <property type="entry name" value="EAL domain-like"/>
    <property type="match status" value="1"/>
</dbReference>
<gene>
    <name evidence="4" type="ORF">LQE92_10490</name>
</gene>
<organism evidence="4 5">
    <name type="scientific">Lientehia hominis</name>
    <dbReference type="NCBI Taxonomy" id="2897778"/>
    <lineage>
        <taxon>Bacteria</taxon>
        <taxon>Bacillati</taxon>
        <taxon>Bacillota</taxon>
        <taxon>Clostridia</taxon>
        <taxon>Lachnospirales</taxon>
        <taxon>Lachnospiraceae</taxon>
        <taxon>Lientehia</taxon>
    </lineage>
</organism>
<dbReference type="PROSITE" id="PS50887">
    <property type="entry name" value="GGDEF"/>
    <property type="match status" value="1"/>
</dbReference>
<dbReference type="PROSITE" id="PS50883">
    <property type="entry name" value="EAL"/>
    <property type="match status" value="1"/>
</dbReference>
<evidence type="ECO:0000256" key="1">
    <source>
        <dbReference type="SAM" id="Phobius"/>
    </source>
</evidence>
<dbReference type="PANTHER" id="PTHR33121">
    <property type="entry name" value="CYCLIC DI-GMP PHOSPHODIESTERASE PDEF"/>
    <property type="match status" value="1"/>
</dbReference>
<dbReference type="SMART" id="SM00267">
    <property type="entry name" value="GGDEF"/>
    <property type="match status" value="1"/>
</dbReference>
<dbReference type="AlphaFoldDB" id="A0AAP2WAE1"/>
<dbReference type="Pfam" id="PF00990">
    <property type="entry name" value="GGDEF"/>
    <property type="match status" value="1"/>
</dbReference>
<dbReference type="PANTHER" id="PTHR33121:SF71">
    <property type="entry name" value="OXYGEN SENSOR PROTEIN DOSP"/>
    <property type="match status" value="1"/>
</dbReference>
<comment type="caution">
    <text evidence="4">The sequence shown here is derived from an EMBL/GenBank/DDBJ whole genome shotgun (WGS) entry which is preliminary data.</text>
</comment>
<feature type="domain" description="GGDEF" evidence="3">
    <location>
        <begin position="350"/>
        <end position="475"/>
    </location>
</feature>
<keyword evidence="1" id="KW-0472">Membrane</keyword>
<dbReference type="SMART" id="SM00052">
    <property type="entry name" value="EAL"/>
    <property type="match status" value="1"/>
</dbReference>
<dbReference type="RefSeq" id="WP_231062914.1">
    <property type="nucleotide sequence ID" value="NZ_JAJNOR010000006.1"/>
</dbReference>
<dbReference type="InterPro" id="IPR050706">
    <property type="entry name" value="Cyclic-di-GMP_PDE-like"/>
</dbReference>
<feature type="domain" description="EAL" evidence="2">
    <location>
        <begin position="491"/>
        <end position="745"/>
    </location>
</feature>
<dbReference type="InterPro" id="IPR001633">
    <property type="entry name" value="EAL_dom"/>
</dbReference>
<dbReference type="EMBL" id="JAJNOR010000006">
    <property type="protein sequence ID" value="MCD2493044.1"/>
    <property type="molecule type" value="Genomic_DNA"/>
</dbReference>
<accession>A0AAP2WAE1</accession>
<reference evidence="4 5" key="1">
    <citation type="submission" date="2021-11" db="EMBL/GenBank/DDBJ databases">
        <title>Lacrimispora sp. nov. NSJ-141 isolated from human feces.</title>
        <authorList>
            <person name="Abdugheni R."/>
        </authorList>
    </citation>
    <scope>NUCLEOTIDE SEQUENCE [LARGE SCALE GENOMIC DNA]</scope>
    <source>
        <strain evidence="4 5">NSJ-141</strain>
    </source>
</reference>
<dbReference type="InterPro" id="IPR035919">
    <property type="entry name" value="EAL_sf"/>
</dbReference>
<dbReference type="Proteomes" id="UP001299265">
    <property type="component" value="Unassembled WGS sequence"/>
</dbReference>
<evidence type="ECO:0000259" key="3">
    <source>
        <dbReference type="PROSITE" id="PS50887"/>
    </source>
</evidence>
<keyword evidence="1" id="KW-1133">Transmembrane helix</keyword>
<dbReference type="Gene3D" id="3.20.20.450">
    <property type="entry name" value="EAL domain"/>
    <property type="match status" value="1"/>
</dbReference>
<feature type="transmembrane region" description="Helical" evidence="1">
    <location>
        <begin position="290"/>
        <end position="311"/>
    </location>
</feature>
<dbReference type="Gene3D" id="3.30.70.270">
    <property type="match status" value="1"/>
</dbReference>
<dbReference type="InterPro" id="IPR029787">
    <property type="entry name" value="Nucleotide_cyclase"/>
</dbReference>
<dbReference type="Gene3D" id="3.30.450.20">
    <property type="entry name" value="PAS domain"/>
    <property type="match status" value="1"/>
</dbReference>
<dbReference type="CDD" id="cd18774">
    <property type="entry name" value="PDC2_HK_sensor"/>
    <property type="match status" value="1"/>
</dbReference>
<evidence type="ECO:0000259" key="2">
    <source>
        <dbReference type="PROSITE" id="PS50883"/>
    </source>
</evidence>